<accession>A0ABY4WW12</accession>
<dbReference type="NCBIfam" id="NF037976">
    <property type="entry name" value="gtrA_1"/>
    <property type="match status" value="1"/>
</dbReference>
<evidence type="ECO:0000256" key="3">
    <source>
        <dbReference type="ARBA" id="ARBA00022989"/>
    </source>
</evidence>
<dbReference type="Proteomes" id="UP001056255">
    <property type="component" value="Chromosome I"/>
</dbReference>
<protein>
    <submittedName>
        <fullName evidence="7">GtrA family protein</fullName>
    </submittedName>
</protein>
<feature type="domain" description="GtrA/DPMS transmembrane" evidence="6">
    <location>
        <begin position="9"/>
        <end position="131"/>
    </location>
</feature>
<feature type="transmembrane region" description="Helical" evidence="5">
    <location>
        <begin position="76"/>
        <end position="101"/>
    </location>
</feature>
<evidence type="ECO:0000256" key="1">
    <source>
        <dbReference type="ARBA" id="ARBA00004141"/>
    </source>
</evidence>
<name>A0ABY4WW12_9GAMM</name>
<evidence type="ECO:0000256" key="4">
    <source>
        <dbReference type="ARBA" id="ARBA00023136"/>
    </source>
</evidence>
<reference evidence="7" key="1">
    <citation type="submission" date="2021-08" db="EMBL/GenBank/DDBJ databases">
        <authorList>
            <person name="Sakaguchi M."/>
            <person name="Kikuchi T."/>
            <person name="Urbanczyk H."/>
        </authorList>
    </citation>
    <scope>NUCLEOTIDE SEQUENCE</scope>
    <source>
        <strain evidence="7">020920N</strain>
    </source>
</reference>
<keyword evidence="4 5" id="KW-0472">Membrane</keyword>
<feature type="transmembrane region" description="Helical" evidence="5">
    <location>
        <begin position="6"/>
        <end position="24"/>
    </location>
</feature>
<dbReference type="RefSeq" id="WP_251878554.1">
    <property type="nucleotide sequence ID" value="NZ_CP082275.1"/>
</dbReference>
<keyword evidence="8" id="KW-1185">Reference proteome</keyword>
<keyword evidence="3 5" id="KW-1133">Transmembrane helix</keyword>
<evidence type="ECO:0000256" key="2">
    <source>
        <dbReference type="ARBA" id="ARBA00022692"/>
    </source>
</evidence>
<organism evidence="7 8">
    <name type="scientific">Grimontia kaedaensis</name>
    <dbReference type="NCBI Taxonomy" id="2872157"/>
    <lineage>
        <taxon>Bacteria</taxon>
        <taxon>Pseudomonadati</taxon>
        <taxon>Pseudomonadota</taxon>
        <taxon>Gammaproteobacteria</taxon>
        <taxon>Vibrionales</taxon>
        <taxon>Vibrionaceae</taxon>
        <taxon>Grimontia</taxon>
    </lineage>
</organism>
<sequence>MSKVMLASRYAVFAMVATLVNLATQRLILFFEQSGIALILAIGAGTITGLICKYILDKKWIFFDQAKGIIANSSQFSRYTLTGVITTCVFWGSEAAFWLYWQTDNMREIGAIIGLSVGYVMKYRLDKELVFNAVQPSSKGELTT</sequence>
<dbReference type="Pfam" id="PF04138">
    <property type="entry name" value="GtrA_DPMS_TM"/>
    <property type="match status" value="1"/>
</dbReference>
<evidence type="ECO:0000313" key="8">
    <source>
        <dbReference type="Proteomes" id="UP001056255"/>
    </source>
</evidence>
<keyword evidence="2 5" id="KW-0812">Transmembrane</keyword>
<dbReference type="InterPro" id="IPR007267">
    <property type="entry name" value="GtrA_DPMS_TM"/>
</dbReference>
<feature type="transmembrane region" description="Helical" evidence="5">
    <location>
        <begin position="36"/>
        <end position="56"/>
    </location>
</feature>
<evidence type="ECO:0000313" key="7">
    <source>
        <dbReference type="EMBL" id="USH03507.1"/>
    </source>
</evidence>
<proteinExistence type="predicted"/>
<gene>
    <name evidence="7" type="ORF">K6Q96_05780</name>
</gene>
<dbReference type="EMBL" id="CP082275">
    <property type="protein sequence ID" value="USH03507.1"/>
    <property type="molecule type" value="Genomic_DNA"/>
</dbReference>
<evidence type="ECO:0000256" key="5">
    <source>
        <dbReference type="SAM" id="Phobius"/>
    </source>
</evidence>
<comment type="subcellular location">
    <subcellularLocation>
        <location evidence="1">Membrane</location>
        <topology evidence="1">Multi-pass membrane protein</topology>
    </subcellularLocation>
</comment>
<evidence type="ECO:0000259" key="6">
    <source>
        <dbReference type="Pfam" id="PF04138"/>
    </source>
</evidence>